<dbReference type="PANTHER" id="PTHR31793:SF37">
    <property type="entry name" value="ACYL-COA THIOESTER HYDROLASE YBGC"/>
    <property type="match status" value="1"/>
</dbReference>
<dbReference type="AlphaFoldDB" id="A0A7S2W5P5"/>
<protein>
    <recommendedName>
        <fullName evidence="3">Thioesterase domain-containing protein</fullName>
    </recommendedName>
</protein>
<reference evidence="2" key="1">
    <citation type="submission" date="2021-01" db="EMBL/GenBank/DDBJ databases">
        <authorList>
            <person name="Corre E."/>
            <person name="Pelletier E."/>
            <person name="Niang G."/>
            <person name="Scheremetjew M."/>
            <person name="Finn R."/>
            <person name="Kale V."/>
            <person name="Holt S."/>
            <person name="Cochrane G."/>
            <person name="Meng A."/>
            <person name="Brown T."/>
            <person name="Cohen L."/>
        </authorList>
    </citation>
    <scope>NUCLEOTIDE SEQUENCE</scope>
    <source>
        <strain evidence="2">NY070348D</strain>
    </source>
</reference>
<gene>
    <name evidence="2" type="ORF">QSP1433_LOCUS2625</name>
</gene>
<dbReference type="InterPro" id="IPR029069">
    <property type="entry name" value="HotDog_dom_sf"/>
</dbReference>
<evidence type="ECO:0000313" key="2">
    <source>
        <dbReference type="EMBL" id="CAD9668895.1"/>
    </source>
</evidence>
<name>A0A7S2W5P5_9STRA</name>
<dbReference type="CDD" id="cd00586">
    <property type="entry name" value="4HBT"/>
    <property type="match status" value="2"/>
</dbReference>
<keyword evidence="1" id="KW-0378">Hydrolase</keyword>
<dbReference type="Gene3D" id="3.10.129.10">
    <property type="entry name" value="Hotdog Thioesterase"/>
    <property type="match status" value="2"/>
</dbReference>
<accession>A0A7S2W5P5</accession>
<evidence type="ECO:0000256" key="1">
    <source>
        <dbReference type="ARBA" id="ARBA00022801"/>
    </source>
</evidence>
<proteinExistence type="predicted"/>
<evidence type="ECO:0008006" key="3">
    <source>
        <dbReference type="Google" id="ProtNLM"/>
    </source>
</evidence>
<dbReference type="GO" id="GO:0047617">
    <property type="term" value="F:fatty acyl-CoA hydrolase activity"/>
    <property type="evidence" value="ECO:0007669"/>
    <property type="project" value="TreeGrafter"/>
</dbReference>
<dbReference type="InterPro" id="IPR050563">
    <property type="entry name" value="4-hydroxybenzoyl-CoA_TE"/>
</dbReference>
<dbReference type="EMBL" id="HBHK01004358">
    <property type="protein sequence ID" value="CAD9668895.1"/>
    <property type="molecule type" value="Transcribed_RNA"/>
</dbReference>
<dbReference type="SUPFAM" id="SSF54637">
    <property type="entry name" value="Thioesterase/thiol ester dehydrase-isomerase"/>
    <property type="match status" value="2"/>
</dbReference>
<dbReference type="Pfam" id="PF13279">
    <property type="entry name" value="4HBT_2"/>
    <property type="match status" value="1"/>
</dbReference>
<sequence length="303" mass="34622">MENMLEKVIRQGYGSIDFTVNRDETDCLGVVYASHLKAWFVRGREEVISVKYLAQLYEETGESFVVTNSEQHFHKPAKYGDKVQVRTIPFCDGNYRLGFDQSIWNVTTQQKLVSGFVEMVAVSKEFKLVPLPKSLCQDLLKLEPCKANFEFVKLKGRGIPRKKKVEKCTGSVCVYPLVIYKADTDFTGIAYHPNYYRWFEQARSHSKMGNVLVALKESHNVGPVLRSVKIQYKTGARPYEQLQVVTTPVKEHSSRYVLGSEQVLYRVQDKEPLVVGFTEIVFVNLDSKLPVPIPEEILSVLEL</sequence>
<dbReference type="PANTHER" id="PTHR31793">
    <property type="entry name" value="4-HYDROXYBENZOYL-COA THIOESTERASE FAMILY MEMBER"/>
    <property type="match status" value="1"/>
</dbReference>
<organism evidence="2">
    <name type="scientific">Mucochytrium quahogii</name>
    <dbReference type="NCBI Taxonomy" id="96639"/>
    <lineage>
        <taxon>Eukaryota</taxon>
        <taxon>Sar</taxon>
        <taxon>Stramenopiles</taxon>
        <taxon>Bigyra</taxon>
        <taxon>Labyrinthulomycetes</taxon>
        <taxon>Thraustochytrida</taxon>
        <taxon>Thraustochytriidae</taxon>
        <taxon>Mucochytrium</taxon>
    </lineage>
</organism>